<keyword evidence="1" id="KW-0812">Transmembrane</keyword>
<organism evidence="2 3">
    <name type="scientific">Candidatus Nealsonbacteria bacterium CG_4_10_14_0_8_um_filter_37_14</name>
    <dbReference type="NCBI Taxonomy" id="1974684"/>
    <lineage>
        <taxon>Bacteria</taxon>
        <taxon>Candidatus Nealsoniibacteriota</taxon>
    </lineage>
</organism>
<evidence type="ECO:0000256" key="1">
    <source>
        <dbReference type="SAM" id="Phobius"/>
    </source>
</evidence>
<accession>A0A2M7R6B0</accession>
<dbReference type="Gene3D" id="3.40.50.150">
    <property type="entry name" value="Vaccinia Virus protein VP39"/>
    <property type="match status" value="1"/>
</dbReference>
<feature type="transmembrane region" description="Helical" evidence="1">
    <location>
        <begin position="208"/>
        <end position="227"/>
    </location>
</feature>
<comment type="caution">
    <text evidence="2">The sequence shown here is derived from an EMBL/GenBank/DDBJ whole genome shotgun (WGS) entry which is preliminary data.</text>
</comment>
<gene>
    <name evidence="2" type="ORF">COY73_01890</name>
</gene>
<reference evidence="3" key="1">
    <citation type="submission" date="2017-09" db="EMBL/GenBank/DDBJ databases">
        <title>Depth-based differentiation of microbial function through sediment-hosted aquifers and enrichment of novel symbionts in the deep terrestrial subsurface.</title>
        <authorList>
            <person name="Probst A.J."/>
            <person name="Ladd B."/>
            <person name="Jarett J.K."/>
            <person name="Geller-Mcgrath D.E."/>
            <person name="Sieber C.M.K."/>
            <person name="Emerson J.B."/>
            <person name="Anantharaman K."/>
            <person name="Thomas B.C."/>
            <person name="Malmstrom R."/>
            <person name="Stieglmeier M."/>
            <person name="Klingl A."/>
            <person name="Woyke T."/>
            <person name="Ryan C.M."/>
            <person name="Banfield J.F."/>
        </authorList>
    </citation>
    <scope>NUCLEOTIDE SEQUENCE [LARGE SCALE GENOMIC DNA]</scope>
</reference>
<dbReference type="Pfam" id="PF13489">
    <property type="entry name" value="Methyltransf_23"/>
    <property type="match status" value="1"/>
</dbReference>
<dbReference type="EMBL" id="PFLW01000048">
    <property type="protein sequence ID" value="PIY89123.1"/>
    <property type="molecule type" value="Genomic_DNA"/>
</dbReference>
<name>A0A2M7R6B0_9BACT</name>
<keyword evidence="1" id="KW-1133">Transmembrane helix</keyword>
<dbReference type="InterPro" id="IPR029063">
    <property type="entry name" value="SAM-dependent_MTases_sf"/>
</dbReference>
<dbReference type="PANTHER" id="PTHR43861">
    <property type="entry name" value="TRANS-ACONITATE 2-METHYLTRANSFERASE-RELATED"/>
    <property type="match status" value="1"/>
</dbReference>
<evidence type="ECO:0000313" key="3">
    <source>
        <dbReference type="Proteomes" id="UP000230767"/>
    </source>
</evidence>
<evidence type="ECO:0008006" key="4">
    <source>
        <dbReference type="Google" id="ProtNLM"/>
    </source>
</evidence>
<evidence type="ECO:0000313" key="2">
    <source>
        <dbReference type="EMBL" id="PIY89123.1"/>
    </source>
</evidence>
<dbReference type="AlphaFoldDB" id="A0A2M7R6B0"/>
<dbReference type="SUPFAM" id="SSF53335">
    <property type="entry name" value="S-adenosyl-L-methionine-dependent methyltransferases"/>
    <property type="match status" value="1"/>
</dbReference>
<dbReference type="PANTHER" id="PTHR43861:SF1">
    <property type="entry name" value="TRANS-ACONITATE 2-METHYLTRANSFERASE"/>
    <property type="match status" value="1"/>
</dbReference>
<dbReference type="CDD" id="cd02440">
    <property type="entry name" value="AdoMet_MTases"/>
    <property type="match status" value="1"/>
</dbReference>
<sequence>MRYLSFDTRDYLILKWIPENKDLTLLEIGVGLGSFANKILGKVKKYCGVDISCELIDYLSDLYKNNDFINWRCLDVCQENSILNEKFNIIFSAHTLEHVESPQGYFNFIAKHLEPNGTTFVIFPNESKEKHHGITWFNNKKELLEIIVKARLKVTELLEVKETTWHRVVKWSLWGFPRSMIVRNKKTPQTFEKTEAFKIIKSTGIKKYLFAVYAKIVTNLAAMFPLYK</sequence>
<dbReference type="Proteomes" id="UP000230767">
    <property type="component" value="Unassembled WGS sequence"/>
</dbReference>
<protein>
    <recommendedName>
        <fullName evidence="4">Methyltransferase type 11 domain-containing protein</fullName>
    </recommendedName>
</protein>
<proteinExistence type="predicted"/>
<keyword evidence="1" id="KW-0472">Membrane</keyword>